<dbReference type="SUPFAM" id="SSF51246">
    <property type="entry name" value="Rudiment single hybrid motif"/>
    <property type="match status" value="1"/>
</dbReference>
<proteinExistence type="predicted"/>
<evidence type="ECO:0000313" key="1">
    <source>
        <dbReference type="EMBL" id="KKK87552.1"/>
    </source>
</evidence>
<organism evidence="1">
    <name type="scientific">marine sediment metagenome</name>
    <dbReference type="NCBI Taxonomy" id="412755"/>
    <lineage>
        <taxon>unclassified sequences</taxon>
        <taxon>metagenomes</taxon>
        <taxon>ecological metagenomes</taxon>
    </lineage>
</organism>
<dbReference type="GO" id="GO:0004637">
    <property type="term" value="F:phosphoribosylamine-glycine ligase activity"/>
    <property type="evidence" value="ECO:0007669"/>
    <property type="project" value="InterPro"/>
</dbReference>
<sequence>DLGPNTGCMGNLVWAVDKPQKDKLVENLKKLGPFLKAAGYKGPIDLNTIVTSGSIFALEVTARLGYDAIEALYEILDPQDLGELFANLGRDSGPVDLPVKQGVFGIALRLTVPPYPFRKADKRDKGLPILGVPESFEHFYLTDVFLNNNLLQWSASDGVLMKVGASGKSVKTAISDVYERASLVRAEGLQYRTDIAGDADRSIAQLKKWGYLPNDSLLRRAIA</sequence>
<dbReference type="Gene3D" id="3.90.600.10">
    <property type="entry name" value="Phosphoribosylglycinamide synthetase, C-terminal domain"/>
    <property type="match status" value="1"/>
</dbReference>
<dbReference type="InterPro" id="IPR037123">
    <property type="entry name" value="PRibGlycinamide_synth_C_sf"/>
</dbReference>
<dbReference type="GO" id="GO:0009113">
    <property type="term" value="P:purine nucleobase biosynthetic process"/>
    <property type="evidence" value="ECO:0007669"/>
    <property type="project" value="InterPro"/>
</dbReference>
<dbReference type="AlphaFoldDB" id="A0A0F8Z1C6"/>
<evidence type="ECO:0008006" key="2">
    <source>
        <dbReference type="Google" id="ProtNLM"/>
    </source>
</evidence>
<dbReference type="InterPro" id="IPR011054">
    <property type="entry name" value="Rudment_hybrid_motif"/>
</dbReference>
<comment type="caution">
    <text evidence="1">The sequence shown here is derived from an EMBL/GenBank/DDBJ whole genome shotgun (WGS) entry which is preliminary data.</text>
</comment>
<protein>
    <recommendedName>
        <fullName evidence="2">Phosphoribosylglycinamide synthetase C-domain domain-containing protein</fullName>
    </recommendedName>
</protein>
<feature type="non-terminal residue" evidence="1">
    <location>
        <position position="1"/>
    </location>
</feature>
<dbReference type="EMBL" id="LAZR01050348">
    <property type="protein sequence ID" value="KKK87552.1"/>
    <property type="molecule type" value="Genomic_DNA"/>
</dbReference>
<reference evidence="1" key="1">
    <citation type="journal article" date="2015" name="Nature">
        <title>Complex archaea that bridge the gap between prokaryotes and eukaryotes.</title>
        <authorList>
            <person name="Spang A."/>
            <person name="Saw J.H."/>
            <person name="Jorgensen S.L."/>
            <person name="Zaremba-Niedzwiedzka K."/>
            <person name="Martijn J."/>
            <person name="Lind A.E."/>
            <person name="van Eijk R."/>
            <person name="Schleper C."/>
            <person name="Guy L."/>
            <person name="Ettema T.J."/>
        </authorList>
    </citation>
    <scope>NUCLEOTIDE SEQUENCE</scope>
</reference>
<name>A0A0F8Z1C6_9ZZZZ</name>
<accession>A0A0F8Z1C6</accession>
<gene>
    <name evidence="1" type="ORF">LCGC14_2752080</name>
</gene>